<keyword evidence="6" id="KW-1133">Transmembrane helix</keyword>
<feature type="compositionally biased region" description="Low complexity" evidence="5">
    <location>
        <begin position="32"/>
        <end position="59"/>
    </location>
</feature>
<protein>
    <recommendedName>
        <fullName evidence="12">Tectonic domain-containing protein</fullName>
    </recommendedName>
</protein>
<dbReference type="InterPro" id="IPR057724">
    <property type="entry name" value="TCTN1-3_N"/>
</dbReference>
<feature type="domain" description="Tectonic-1-3" evidence="8">
    <location>
        <begin position="201"/>
        <end position="461"/>
    </location>
</feature>
<feature type="domain" description="Tectonic-1-3 N-terminal" evidence="9">
    <location>
        <begin position="82"/>
        <end position="166"/>
    </location>
</feature>
<feature type="region of interest" description="Disordered" evidence="5">
    <location>
        <begin position="296"/>
        <end position="339"/>
    </location>
</feature>
<keyword evidence="4" id="KW-0325">Glycoprotein</keyword>
<evidence type="ECO:0000256" key="5">
    <source>
        <dbReference type="SAM" id="MobiDB-lite"/>
    </source>
</evidence>
<dbReference type="AlphaFoldDB" id="A0A8W8NLX2"/>
<keyword evidence="11" id="KW-1185">Reference proteome</keyword>
<keyword evidence="2 7" id="KW-0732">Signal</keyword>
<accession>A0A8W8NLX2</accession>
<feature type="compositionally biased region" description="Low complexity" evidence="5">
    <location>
        <begin position="296"/>
        <end position="315"/>
    </location>
</feature>
<evidence type="ECO:0000259" key="8">
    <source>
        <dbReference type="Pfam" id="PF07773"/>
    </source>
</evidence>
<dbReference type="EnsemblMetazoa" id="G6823.4">
    <property type="protein sequence ID" value="G6823.4:cds"/>
    <property type="gene ID" value="G6823"/>
</dbReference>
<dbReference type="Proteomes" id="UP000005408">
    <property type="component" value="Unassembled WGS sequence"/>
</dbReference>
<dbReference type="InterPro" id="IPR011677">
    <property type="entry name" value="TCTN1-3_dom"/>
</dbReference>
<dbReference type="PANTHER" id="PTHR14611:SF2">
    <property type="entry name" value="TECTONIC"/>
    <property type="match status" value="1"/>
</dbReference>
<evidence type="ECO:0000313" key="10">
    <source>
        <dbReference type="EnsemblMetazoa" id="G6823.4:cds"/>
    </source>
</evidence>
<evidence type="ECO:0000313" key="11">
    <source>
        <dbReference type="Proteomes" id="UP000005408"/>
    </source>
</evidence>
<evidence type="ECO:0000256" key="1">
    <source>
        <dbReference type="ARBA" id="ARBA00007633"/>
    </source>
</evidence>
<feature type="domain" description="Tectonic-1-3" evidence="8">
    <location>
        <begin position="475"/>
        <end position="659"/>
    </location>
</feature>
<evidence type="ECO:0000256" key="4">
    <source>
        <dbReference type="ARBA" id="ARBA00023180"/>
    </source>
</evidence>
<feature type="compositionally biased region" description="Low complexity" evidence="5">
    <location>
        <begin position="325"/>
        <end position="339"/>
    </location>
</feature>
<keyword evidence="3" id="KW-0970">Cilium biogenesis/degradation</keyword>
<dbReference type="Pfam" id="PF25752">
    <property type="entry name" value="DUF1619_N"/>
    <property type="match status" value="1"/>
</dbReference>
<dbReference type="InterPro" id="IPR040354">
    <property type="entry name" value="TCTN1-3"/>
</dbReference>
<comment type="similarity">
    <text evidence="1">Belongs to the tectonic family.</text>
</comment>
<name>A0A8W8NLX2_MAGGI</name>
<sequence length="748" mass="81461">MILVGTRFFCVIIFVTAFTTVKASTTVESTTSTANLTTAAETTTTEATTTTEPTTTQAPTEPPTTTPPILTFDPSSVAANIDLGRCWCDVTGNACDINCCCDTDCDQADITSFDRCKESPISVDSQYCVQEEVILTDNSVYTSQKTQDGLFCIYKDNNQARNYYSIPDMINSLDTFNFYRDRYASFTYSPTVSADTTYAQFYKVGDPVFVVYEDLTSGYLTIPQGEPNCQSNNPVSYLVDQSFKCTRQMRTLDANSCENTPYLNASSYLTSVRIVKTPYLFTWIINGTEVTTPIPTTTTTTTTTTPAPTTVAVTTSNDTNSTAETTTTTTTTTTTPTTTTTVPVTTTVVVTTGPAVDNVTLVDNVTMVTDEREQRSLYNNSYTMEFEMERVECVDGNGLVVGCSFNAPSFNTSHCNNAVLGVEYHITHDGSNGITRAGVRLLLGSIQASDLPLTQSYGSSFTSVNEVNKTITERSGNPGYIVGKPVRAGVLVQNSTLALGDRYAIVEDMYNLTIIRGSATGTCLTDSANREQINFGINMVSGCLIRFNLFNVSADQYCSAMQDTVIDAMEGVVDTLTRDDPTIQRRVATYGNSNPLVPGDWVQILRNAPTQTTAQDTTVTQEGPKCTISMGMHTEILYANTGALANPQPKIIGVSFKYEPKQDIIYTCAGTRCTAGNTDVDQSYEVRHSVTFIDASQPATGYVGEPPVFLAKVPYDFFYPFISSSTRTGLSSYLYLVIFIFLCSNVLS</sequence>
<dbReference type="PANTHER" id="PTHR14611">
    <property type="entry name" value="TECTONIC FAMILY MEMBER"/>
    <property type="match status" value="1"/>
</dbReference>
<organism evidence="10 11">
    <name type="scientific">Magallana gigas</name>
    <name type="common">Pacific oyster</name>
    <name type="synonym">Crassostrea gigas</name>
    <dbReference type="NCBI Taxonomy" id="29159"/>
    <lineage>
        <taxon>Eukaryota</taxon>
        <taxon>Metazoa</taxon>
        <taxon>Spiralia</taxon>
        <taxon>Lophotrochozoa</taxon>
        <taxon>Mollusca</taxon>
        <taxon>Bivalvia</taxon>
        <taxon>Autobranchia</taxon>
        <taxon>Pteriomorphia</taxon>
        <taxon>Ostreida</taxon>
        <taxon>Ostreoidea</taxon>
        <taxon>Ostreidae</taxon>
        <taxon>Magallana</taxon>
    </lineage>
</organism>
<keyword evidence="6" id="KW-0812">Transmembrane</keyword>
<feature type="chain" id="PRO_5036476768" description="Tectonic domain-containing protein" evidence="7">
    <location>
        <begin position="24"/>
        <end position="748"/>
    </location>
</feature>
<reference evidence="10" key="1">
    <citation type="submission" date="2022-08" db="UniProtKB">
        <authorList>
            <consortium name="EnsemblMetazoa"/>
        </authorList>
    </citation>
    <scope>IDENTIFICATION</scope>
    <source>
        <strain evidence="10">05x7-T-G4-1.051#20</strain>
    </source>
</reference>
<feature type="region of interest" description="Disordered" evidence="5">
    <location>
        <begin position="32"/>
        <end position="68"/>
    </location>
</feature>
<dbReference type="Pfam" id="PF07773">
    <property type="entry name" value="TCTN_DUF1619"/>
    <property type="match status" value="2"/>
</dbReference>
<evidence type="ECO:0008006" key="12">
    <source>
        <dbReference type="Google" id="ProtNLM"/>
    </source>
</evidence>
<dbReference type="GO" id="GO:0060271">
    <property type="term" value="P:cilium assembly"/>
    <property type="evidence" value="ECO:0007669"/>
    <property type="project" value="TreeGrafter"/>
</dbReference>
<evidence type="ECO:0000256" key="3">
    <source>
        <dbReference type="ARBA" id="ARBA00022794"/>
    </source>
</evidence>
<feature type="transmembrane region" description="Helical" evidence="6">
    <location>
        <begin position="730"/>
        <end position="747"/>
    </location>
</feature>
<evidence type="ECO:0000256" key="6">
    <source>
        <dbReference type="SAM" id="Phobius"/>
    </source>
</evidence>
<evidence type="ECO:0000256" key="7">
    <source>
        <dbReference type="SAM" id="SignalP"/>
    </source>
</evidence>
<keyword evidence="6" id="KW-0472">Membrane</keyword>
<proteinExistence type="inferred from homology"/>
<evidence type="ECO:0000256" key="2">
    <source>
        <dbReference type="ARBA" id="ARBA00022729"/>
    </source>
</evidence>
<feature type="signal peptide" evidence="7">
    <location>
        <begin position="1"/>
        <end position="23"/>
    </location>
</feature>
<evidence type="ECO:0000259" key="9">
    <source>
        <dbReference type="Pfam" id="PF25752"/>
    </source>
</evidence>